<evidence type="ECO:0000256" key="5">
    <source>
        <dbReference type="ARBA" id="ARBA00023125"/>
    </source>
</evidence>
<evidence type="ECO:0000259" key="8">
    <source>
        <dbReference type="Pfam" id="PF01316"/>
    </source>
</evidence>
<comment type="similarity">
    <text evidence="2 7">Belongs to the ArgR family.</text>
</comment>
<evidence type="ECO:0000256" key="7">
    <source>
        <dbReference type="HAMAP-Rule" id="MF_00173"/>
    </source>
</evidence>
<evidence type="ECO:0000256" key="2">
    <source>
        <dbReference type="ARBA" id="ARBA00008316"/>
    </source>
</evidence>
<gene>
    <name evidence="10" type="primary">argR_2</name>
    <name evidence="7" type="synonym">argR</name>
    <name evidence="10" type="ORF">WFA24289_01546</name>
</gene>
<proteinExistence type="inferred from homology"/>
<dbReference type="PANTHER" id="PTHR34471:SF1">
    <property type="entry name" value="ARGININE REPRESSOR"/>
    <property type="match status" value="1"/>
</dbReference>
<dbReference type="Gene3D" id="3.30.1360.40">
    <property type="match status" value="1"/>
</dbReference>
<dbReference type="Proteomes" id="UP000789707">
    <property type="component" value="Unassembled WGS sequence"/>
</dbReference>
<keyword evidence="6 7" id="KW-0804">Transcription</keyword>
<evidence type="ECO:0000259" key="9">
    <source>
        <dbReference type="Pfam" id="PF02863"/>
    </source>
</evidence>
<dbReference type="HAMAP" id="MF_00173">
    <property type="entry name" value="Arg_repressor"/>
    <property type="match status" value="1"/>
</dbReference>
<dbReference type="InterPro" id="IPR036390">
    <property type="entry name" value="WH_DNA-bd_sf"/>
</dbReference>
<dbReference type="PRINTS" id="PR01467">
    <property type="entry name" value="ARGREPRESSOR"/>
</dbReference>
<feature type="domain" description="Arginine repressor C-terminal" evidence="9">
    <location>
        <begin position="85"/>
        <end position="147"/>
    </location>
</feature>
<reference evidence="10 11" key="1">
    <citation type="submission" date="2021-11" db="EMBL/GenBank/DDBJ databases">
        <authorList>
            <person name="Depoorter E."/>
        </authorList>
    </citation>
    <scope>NUCLEOTIDE SEQUENCE [LARGE SCALE GENOMIC DNA]</scope>
    <source>
        <strain evidence="10 11">LMG 24289</strain>
    </source>
</reference>
<dbReference type="Gene3D" id="1.10.10.10">
    <property type="entry name" value="Winged helix-like DNA-binding domain superfamily/Winged helix DNA-binding domain"/>
    <property type="match status" value="1"/>
</dbReference>
<evidence type="ECO:0000256" key="3">
    <source>
        <dbReference type="ARBA" id="ARBA00022490"/>
    </source>
</evidence>
<dbReference type="Pfam" id="PF02863">
    <property type="entry name" value="Arg_repressor_C"/>
    <property type="match status" value="1"/>
</dbReference>
<dbReference type="InterPro" id="IPR001669">
    <property type="entry name" value="Arg_repress"/>
</dbReference>
<dbReference type="SUPFAM" id="SSF46785">
    <property type="entry name" value="Winged helix' DNA-binding domain"/>
    <property type="match status" value="1"/>
</dbReference>
<keyword evidence="5 7" id="KW-0238">DNA-binding</keyword>
<keyword evidence="7" id="KW-0028">Amino-acid biosynthesis</keyword>
<dbReference type="InterPro" id="IPR036251">
    <property type="entry name" value="Arg_repress_C_sf"/>
</dbReference>
<sequence length="150" mass="17301">MRKQERHELIRRLVQSQSFERQDQLVYAIEEQIGKKVTQATISRDLRELNLIKVRNTNGNFNYQFAPNEFSLDRSRLARLLGRNVEALAIQDTMILLKVIPGTGEVIGNLIEAMEIDEIFAVMVNDAKVMLFIKDQCNSKLVANKIRDLL</sequence>
<keyword evidence="11" id="KW-1185">Reference proteome</keyword>
<comment type="caution">
    <text evidence="10">The sequence shown here is derived from an EMBL/GenBank/DDBJ whole genome shotgun (WGS) entry which is preliminary data.</text>
</comment>
<organism evidence="10 11">
    <name type="scientific">Periweissella fabaria</name>
    <dbReference type="NCBI Taxonomy" id="546157"/>
    <lineage>
        <taxon>Bacteria</taxon>
        <taxon>Bacillati</taxon>
        <taxon>Bacillota</taxon>
        <taxon>Bacilli</taxon>
        <taxon>Lactobacillales</taxon>
        <taxon>Lactobacillaceae</taxon>
        <taxon>Periweissella</taxon>
    </lineage>
</organism>
<name>A0ABM8Z8P8_9LACO</name>
<comment type="subcellular location">
    <subcellularLocation>
        <location evidence="1 7">Cytoplasm</location>
    </subcellularLocation>
</comment>
<evidence type="ECO:0000313" key="10">
    <source>
        <dbReference type="EMBL" id="CAH0417215.1"/>
    </source>
</evidence>
<keyword evidence="7" id="KW-0678">Repressor</keyword>
<dbReference type="InterPro" id="IPR036388">
    <property type="entry name" value="WH-like_DNA-bd_sf"/>
</dbReference>
<protein>
    <recommendedName>
        <fullName evidence="7">Arginine repressor</fullName>
    </recommendedName>
</protein>
<evidence type="ECO:0000313" key="11">
    <source>
        <dbReference type="Proteomes" id="UP000789707"/>
    </source>
</evidence>
<dbReference type="SUPFAM" id="SSF55252">
    <property type="entry name" value="C-terminal domain of arginine repressor"/>
    <property type="match status" value="1"/>
</dbReference>
<dbReference type="Pfam" id="PF01316">
    <property type="entry name" value="Arg_repressor"/>
    <property type="match status" value="1"/>
</dbReference>
<comment type="function">
    <text evidence="7">Regulates arginine biosynthesis genes.</text>
</comment>
<dbReference type="RefSeq" id="WP_230097244.1">
    <property type="nucleotide sequence ID" value="NZ_CAKKNS010000007.1"/>
</dbReference>
<feature type="domain" description="Arginine repressor DNA-binding" evidence="8">
    <location>
        <begin position="1"/>
        <end position="66"/>
    </location>
</feature>
<dbReference type="InterPro" id="IPR020900">
    <property type="entry name" value="Arg_repress_DNA-bd"/>
</dbReference>
<evidence type="ECO:0000256" key="4">
    <source>
        <dbReference type="ARBA" id="ARBA00023015"/>
    </source>
</evidence>
<accession>A0ABM8Z8P8</accession>
<evidence type="ECO:0000256" key="6">
    <source>
        <dbReference type="ARBA" id="ARBA00023163"/>
    </source>
</evidence>
<dbReference type="PANTHER" id="PTHR34471">
    <property type="entry name" value="ARGININE REPRESSOR"/>
    <property type="match status" value="1"/>
</dbReference>
<evidence type="ECO:0000256" key="1">
    <source>
        <dbReference type="ARBA" id="ARBA00004496"/>
    </source>
</evidence>
<keyword evidence="7" id="KW-0055">Arginine biosynthesis</keyword>
<dbReference type="InterPro" id="IPR020899">
    <property type="entry name" value="Arg_repress_C"/>
</dbReference>
<dbReference type="EMBL" id="CAKKNS010000007">
    <property type="protein sequence ID" value="CAH0417215.1"/>
    <property type="molecule type" value="Genomic_DNA"/>
</dbReference>
<comment type="pathway">
    <text evidence="7">Amino-acid biosynthesis; L-arginine biosynthesis [regulation].</text>
</comment>
<keyword evidence="3 7" id="KW-0963">Cytoplasm</keyword>
<keyword evidence="4 7" id="KW-0805">Transcription regulation</keyword>